<protein>
    <recommendedName>
        <fullName evidence="1">Putative restriction endonuclease domain-containing protein</fullName>
    </recommendedName>
</protein>
<feature type="domain" description="Putative restriction endonuclease" evidence="1">
    <location>
        <begin position="15"/>
        <end position="173"/>
    </location>
</feature>
<dbReference type="SUPFAM" id="SSF52980">
    <property type="entry name" value="Restriction endonuclease-like"/>
    <property type="match status" value="1"/>
</dbReference>
<dbReference type="Pfam" id="PF05685">
    <property type="entry name" value="Uma2"/>
    <property type="match status" value="1"/>
</dbReference>
<comment type="caution">
    <text evidence="2">The sequence shown here is derived from an EMBL/GenBank/DDBJ whole genome shotgun (WGS) entry which is preliminary data.</text>
</comment>
<dbReference type="AlphaFoldDB" id="A0A0W8IB59"/>
<gene>
    <name evidence="2" type="ORF">AVL62_15295</name>
</gene>
<evidence type="ECO:0000259" key="1">
    <source>
        <dbReference type="Pfam" id="PF05685"/>
    </source>
</evidence>
<proteinExistence type="predicted"/>
<dbReference type="Proteomes" id="UP000054837">
    <property type="component" value="Unassembled WGS sequence"/>
</dbReference>
<evidence type="ECO:0000313" key="2">
    <source>
        <dbReference type="EMBL" id="KUG57151.1"/>
    </source>
</evidence>
<sequence>MGAMSITEVGIYTIEDLYAYREQRDDMTIQLIEGELVVSPSPAVLHQVVSGELFAVLRTACPPHLRVLAAPLDVRAGERSILQPDLLVVPRELRSGGQVETPPVLAVEILSPSSRRTDLVAKPQVLARFGCPHYWVVDPDEPAVRVLRLEDGAYVPEQVAEGDESLAVAEPFAVSLRPVDLTR</sequence>
<dbReference type="InterPro" id="IPR011335">
    <property type="entry name" value="Restrct_endonuc-II-like"/>
</dbReference>
<dbReference type="CDD" id="cd06260">
    <property type="entry name" value="DUF820-like"/>
    <property type="match status" value="1"/>
</dbReference>
<accession>A0A0W8IB59</accession>
<dbReference type="EMBL" id="LQBL01000008">
    <property type="protein sequence ID" value="KUG57151.1"/>
    <property type="molecule type" value="Genomic_DNA"/>
</dbReference>
<dbReference type="Gene3D" id="3.90.1570.10">
    <property type="entry name" value="tt1808, chain A"/>
    <property type="match status" value="1"/>
</dbReference>
<dbReference type="PANTHER" id="PTHR35400">
    <property type="entry name" value="SLR1083 PROTEIN"/>
    <property type="match status" value="1"/>
</dbReference>
<keyword evidence="3" id="KW-1185">Reference proteome</keyword>
<organism evidence="2 3">
    <name type="scientific">Serinicoccus chungangensis</name>
    <dbReference type="NCBI Taxonomy" id="767452"/>
    <lineage>
        <taxon>Bacteria</taxon>
        <taxon>Bacillati</taxon>
        <taxon>Actinomycetota</taxon>
        <taxon>Actinomycetes</taxon>
        <taxon>Micrococcales</taxon>
        <taxon>Ornithinimicrobiaceae</taxon>
        <taxon>Serinicoccus</taxon>
    </lineage>
</organism>
<evidence type="ECO:0000313" key="3">
    <source>
        <dbReference type="Proteomes" id="UP000054837"/>
    </source>
</evidence>
<reference evidence="2 3" key="1">
    <citation type="submission" date="2015-12" db="EMBL/GenBank/DDBJ databases">
        <title>Serinicoccus chungangenesis strain CD08_5 genome sequencing and assembly.</title>
        <authorList>
            <person name="Chander A.M."/>
            <person name="Kaur G."/>
            <person name="Nair G.R."/>
            <person name="Dhawan D.K."/>
            <person name="Kochhar R.K."/>
            <person name="Mayilraj S."/>
            <person name="Bhadada S.K."/>
        </authorList>
    </citation>
    <scope>NUCLEOTIDE SEQUENCE [LARGE SCALE GENOMIC DNA]</scope>
    <source>
        <strain evidence="2 3">CD08_5</strain>
    </source>
</reference>
<dbReference type="InterPro" id="IPR012296">
    <property type="entry name" value="Nuclease_put_TT1808"/>
</dbReference>
<dbReference type="PANTHER" id="PTHR35400:SF3">
    <property type="entry name" value="SLL1072 PROTEIN"/>
    <property type="match status" value="1"/>
</dbReference>
<dbReference type="STRING" id="767452.AVL62_15295"/>
<dbReference type="InterPro" id="IPR008538">
    <property type="entry name" value="Uma2"/>
</dbReference>
<name>A0A0W8IB59_9MICO</name>